<evidence type="ECO:0000256" key="4">
    <source>
        <dbReference type="PROSITE-ProRule" id="PRU00267"/>
    </source>
</evidence>
<comment type="subcellular location">
    <subcellularLocation>
        <location evidence="1">Nucleus</location>
    </subcellularLocation>
</comment>
<dbReference type="SMART" id="SM00398">
    <property type="entry name" value="HMG"/>
    <property type="match status" value="1"/>
</dbReference>
<keyword evidence="2 4" id="KW-0238">DNA-binding</keyword>
<dbReference type="AlphaFoldDB" id="A0AA91T2T7"/>
<comment type="caution">
    <text evidence="8">The sequence shown here is derived from an EMBL/GenBank/DDBJ whole genome shotgun (WGS) entry which is preliminary data.</text>
</comment>
<feature type="compositionally biased region" description="Polar residues" evidence="6">
    <location>
        <begin position="199"/>
        <end position="216"/>
    </location>
</feature>
<evidence type="ECO:0000256" key="5">
    <source>
        <dbReference type="SAM" id="Coils"/>
    </source>
</evidence>
<dbReference type="EMBL" id="LYUB02000004">
    <property type="protein sequence ID" value="OVF09783.1"/>
    <property type="molecule type" value="Genomic_DNA"/>
</dbReference>
<dbReference type="InterPro" id="IPR050342">
    <property type="entry name" value="HMGB"/>
</dbReference>
<accession>A0AA91T2T7</accession>
<gene>
    <name evidence="8" type="ORF">A9F13_04g02882</name>
</gene>
<dbReference type="PROSITE" id="PS50118">
    <property type="entry name" value="HMG_BOX_2"/>
    <property type="match status" value="1"/>
</dbReference>
<evidence type="ECO:0000313" key="9">
    <source>
        <dbReference type="Proteomes" id="UP000195602"/>
    </source>
</evidence>
<feature type="coiled-coil region" evidence="5">
    <location>
        <begin position="14"/>
        <end position="41"/>
    </location>
</feature>
<evidence type="ECO:0000256" key="6">
    <source>
        <dbReference type="SAM" id="MobiDB-lite"/>
    </source>
</evidence>
<proteinExistence type="predicted"/>
<keyword evidence="5" id="KW-0175">Coiled coil</keyword>
<organism evidence="8 9">
    <name type="scientific">Clavispora lusitaniae</name>
    <name type="common">Candida lusitaniae</name>
    <dbReference type="NCBI Taxonomy" id="36911"/>
    <lineage>
        <taxon>Eukaryota</taxon>
        <taxon>Fungi</taxon>
        <taxon>Dikarya</taxon>
        <taxon>Ascomycota</taxon>
        <taxon>Saccharomycotina</taxon>
        <taxon>Pichiomycetes</taxon>
        <taxon>Metschnikowiaceae</taxon>
        <taxon>Clavispora</taxon>
    </lineage>
</organism>
<dbReference type="Proteomes" id="UP000195602">
    <property type="component" value="Unassembled WGS sequence"/>
</dbReference>
<dbReference type="PANTHER" id="PTHR48112">
    <property type="entry name" value="HIGH MOBILITY GROUP PROTEIN DSP1"/>
    <property type="match status" value="1"/>
</dbReference>
<dbReference type="Gene3D" id="1.10.30.10">
    <property type="entry name" value="High mobility group box domain"/>
    <property type="match status" value="1"/>
</dbReference>
<keyword evidence="3 4" id="KW-0539">Nucleus</keyword>
<dbReference type="InterPro" id="IPR009071">
    <property type="entry name" value="HMG_box_dom"/>
</dbReference>
<feature type="DNA-binding region" description="HMG box" evidence="4">
    <location>
        <begin position="128"/>
        <end position="200"/>
    </location>
</feature>
<dbReference type="InterPro" id="IPR036910">
    <property type="entry name" value="HMG_box_dom_sf"/>
</dbReference>
<evidence type="ECO:0000256" key="2">
    <source>
        <dbReference type="ARBA" id="ARBA00023125"/>
    </source>
</evidence>
<reference evidence="8 9" key="1">
    <citation type="submission" date="2017-04" db="EMBL/GenBank/DDBJ databases">
        <title>Draft genome of the yeast Clavispora lusitaniae type strain CBS 6936.</title>
        <authorList>
            <person name="Durrens P."/>
            <person name="Klopp C."/>
            <person name="Biteau N."/>
            <person name="Fitton-Ouhabi V."/>
            <person name="Dementhon K."/>
            <person name="Accoceberry I."/>
            <person name="Sherman D.J."/>
            <person name="Noel T."/>
        </authorList>
    </citation>
    <scope>NUCLEOTIDE SEQUENCE [LARGE SCALE GENOMIC DNA]</scope>
    <source>
        <strain evidence="8 9">CBS 6936</strain>
    </source>
</reference>
<dbReference type="PANTHER" id="PTHR48112:SF13">
    <property type="entry name" value="NON-HISTONE PROTEIN 10"/>
    <property type="match status" value="1"/>
</dbReference>
<feature type="compositionally biased region" description="Low complexity" evidence="6">
    <location>
        <begin position="110"/>
        <end position="119"/>
    </location>
</feature>
<name>A0AA91T2T7_CLALS</name>
<feature type="region of interest" description="Disordered" evidence="6">
    <location>
        <begin position="199"/>
        <end position="270"/>
    </location>
</feature>
<dbReference type="Pfam" id="PF00505">
    <property type="entry name" value="HMG_box"/>
    <property type="match status" value="1"/>
</dbReference>
<dbReference type="KEGG" id="clus:A9F13_04g02882"/>
<dbReference type="GO" id="GO:0003677">
    <property type="term" value="F:DNA binding"/>
    <property type="evidence" value="ECO:0007669"/>
    <property type="project" value="UniProtKB-UniRule"/>
</dbReference>
<protein>
    <submittedName>
        <fullName evidence="8">Non-histone protein</fullName>
    </submittedName>
</protein>
<dbReference type="Pfam" id="PF24245">
    <property type="entry name" value="INO80F"/>
    <property type="match status" value="1"/>
</dbReference>
<feature type="region of interest" description="Disordered" evidence="6">
    <location>
        <begin position="98"/>
        <end position="126"/>
    </location>
</feature>
<evidence type="ECO:0000259" key="7">
    <source>
        <dbReference type="PROSITE" id="PS50118"/>
    </source>
</evidence>
<sequence length="270" mass="30998">MVHIKESGPESEEEQKFKQKCNELKKRISEIEESNEIATIALSRTRVAIRRLRLENSVLLEKLEQRLMSLPQTPESFEDMSRPTSPILTDELMNLKAVKNGNGKNKKSKATLTSSSSVKKMARDPNLPKKPLNAYWIFFEKEKERVKAELEAGKSEKPALDVSKTLTERWKSMSDEQKSPYQKLYEEDRLRYQTEMTIFNQNKDGENSTTISQQNNREPDASEEDENTSVMRESLESEHVKRQKLDSSPAVDDAGSLKEDEDQAIASIQQ</sequence>
<dbReference type="GO" id="GO:0005634">
    <property type="term" value="C:nucleus"/>
    <property type="evidence" value="ECO:0007669"/>
    <property type="project" value="UniProtKB-SubCell"/>
</dbReference>
<feature type="domain" description="HMG box" evidence="7">
    <location>
        <begin position="128"/>
        <end position="200"/>
    </location>
</feature>
<feature type="compositionally biased region" description="Basic and acidic residues" evidence="6">
    <location>
        <begin position="233"/>
        <end position="245"/>
    </location>
</feature>
<dbReference type="InterPro" id="IPR056513">
    <property type="entry name" value="INO80F"/>
</dbReference>
<dbReference type="SUPFAM" id="SSF47095">
    <property type="entry name" value="HMG-box"/>
    <property type="match status" value="1"/>
</dbReference>
<evidence type="ECO:0000256" key="3">
    <source>
        <dbReference type="ARBA" id="ARBA00023242"/>
    </source>
</evidence>
<evidence type="ECO:0000256" key="1">
    <source>
        <dbReference type="ARBA" id="ARBA00004123"/>
    </source>
</evidence>
<evidence type="ECO:0000313" key="8">
    <source>
        <dbReference type="EMBL" id="OVF09783.1"/>
    </source>
</evidence>